<proteinExistence type="predicted"/>
<dbReference type="SUPFAM" id="SSF48371">
    <property type="entry name" value="ARM repeat"/>
    <property type="match status" value="1"/>
</dbReference>
<dbReference type="Gene3D" id="1.25.10.10">
    <property type="entry name" value="Leucine-rich Repeat Variant"/>
    <property type="match status" value="1"/>
</dbReference>
<evidence type="ECO:0000313" key="2">
    <source>
        <dbReference type="EMBL" id="GFR43391.1"/>
    </source>
</evidence>
<dbReference type="GO" id="GO:0048211">
    <property type="term" value="P:Golgi vesicle docking"/>
    <property type="evidence" value="ECO:0007669"/>
    <property type="project" value="TreeGrafter"/>
</dbReference>
<reference evidence="2 3" key="1">
    <citation type="journal article" date="2021" name="Sci. Rep.">
        <title>Genome sequencing of the multicellular alga Astrephomene provides insights into convergent evolution of germ-soma differentiation.</title>
        <authorList>
            <person name="Yamashita S."/>
            <person name="Yamamoto K."/>
            <person name="Matsuzaki R."/>
            <person name="Suzuki S."/>
            <person name="Yamaguchi H."/>
            <person name="Hirooka S."/>
            <person name="Minakuchi Y."/>
            <person name="Miyagishima S."/>
            <person name="Kawachi M."/>
            <person name="Toyoda A."/>
            <person name="Nozaki H."/>
        </authorList>
    </citation>
    <scope>NUCLEOTIDE SEQUENCE [LARGE SCALE GENOMIC DNA]</scope>
    <source>
        <strain evidence="2 3">NIES-4017</strain>
    </source>
</reference>
<feature type="non-terminal residue" evidence="2">
    <location>
        <position position="1"/>
    </location>
</feature>
<dbReference type="GO" id="GO:0005783">
    <property type="term" value="C:endoplasmic reticulum"/>
    <property type="evidence" value="ECO:0007669"/>
    <property type="project" value="TreeGrafter"/>
</dbReference>
<dbReference type="GO" id="GO:0005795">
    <property type="term" value="C:Golgi stack"/>
    <property type="evidence" value="ECO:0007669"/>
    <property type="project" value="TreeGrafter"/>
</dbReference>
<feature type="compositionally biased region" description="Gly residues" evidence="1">
    <location>
        <begin position="337"/>
        <end position="349"/>
    </location>
</feature>
<feature type="region of interest" description="Disordered" evidence="1">
    <location>
        <begin position="333"/>
        <end position="404"/>
    </location>
</feature>
<evidence type="ECO:0000313" key="3">
    <source>
        <dbReference type="Proteomes" id="UP001054857"/>
    </source>
</evidence>
<keyword evidence="3" id="KW-1185">Reference proteome</keyword>
<comment type="caution">
    <text evidence="2">The sequence shown here is derived from an EMBL/GenBank/DDBJ whole genome shotgun (WGS) entry which is preliminary data.</text>
</comment>
<dbReference type="GO" id="GO:0061025">
    <property type="term" value="P:membrane fusion"/>
    <property type="evidence" value="ECO:0007669"/>
    <property type="project" value="TreeGrafter"/>
</dbReference>
<dbReference type="PANTHER" id="PTHR10013:SF0">
    <property type="entry name" value="GENERAL VESICULAR TRANSPORT FACTOR P115"/>
    <property type="match status" value="1"/>
</dbReference>
<feature type="compositionally biased region" description="Gly residues" evidence="1">
    <location>
        <begin position="385"/>
        <end position="404"/>
    </location>
</feature>
<dbReference type="PANTHER" id="PTHR10013">
    <property type="entry name" value="GENERAL VESICULAR TRANSPORT FACTOR P115"/>
    <property type="match status" value="1"/>
</dbReference>
<dbReference type="GO" id="GO:0012507">
    <property type="term" value="C:ER to Golgi transport vesicle membrane"/>
    <property type="evidence" value="ECO:0007669"/>
    <property type="project" value="TreeGrafter"/>
</dbReference>
<dbReference type="Proteomes" id="UP001054857">
    <property type="component" value="Unassembled WGS sequence"/>
</dbReference>
<dbReference type="AlphaFoldDB" id="A0AAD3DK82"/>
<dbReference type="EMBL" id="BMAR01000005">
    <property type="protein sequence ID" value="GFR43391.1"/>
    <property type="molecule type" value="Genomic_DNA"/>
</dbReference>
<dbReference type="InterPro" id="IPR011989">
    <property type="entry name" value="ARM-like"/>
</dbReference>
<organism evidence="2 3">
    <name type="scientific">Astrephomene gubernaculifera</name>
    <dbReference type="NCBI Taxonomy" id="47775"/>
    <lineage>
        <taxon>Eukaryota</taxon>
        <taxon>Viridiplantae</taxon>
        <taxon>Chlorophyta</taxon>
        <taxon>core chlorophytes</taxon>
        <taxon>Chlorophyceae</taxon>
        <taxon>CS clade</taxon>
        <taxon>Chlamydomonadales</taxon>
        <taxon>Astrephomenaceae</taxon>
        <taxon>Astrephomene</taxon>
    </lineage>
</organism>
<dbReference type="InterPro" id="IPR016024">
    <property type="entry name" value="ARM-type_fold"/>
</dbReference>
<name>A0AAD3DK82_9CHLO</name>
<dbReference type="GO" id="GO:0006888">
    <property type="term" value="P:endoplasmic reticulum to Golgi vesicle-mediated transport"/>
    <property type="evidence" value="ECO:0007669"/>
    <property type="project" value="TreeGrafter"/>
</dbReference>
<evidence type="ECO:0000256" key="1">
    <source>
        <dbReference type="SAM" id="MobiDB-lite"/>
    </source>
</evidence>
<protein>
    <submittedName>
        <fullName evidence="2">Uncharacterized protein</fullName>
    </submittedName>
</protein>
<dbReference type="InterPro" id="IPR024095">
    <property type="entry name" value="Vesicle_P115"/>
</dbReference>
<sequence length="404" mass="40857">MLGRLAKGVGGLAKGVAGKALGEARAVLTAVPNDEAEVEGLLQRISDSLLPEYRRQAVSQLKDLLYDNPKAQLAFGSMGLPVLLGVLRDDRDDITLLAGALEVLLAATTTPPSIAAAAAAAAGGAAGRQQLPPGVSAAEAQAACLTADLLSRQREHVGLLLGLLEEEPVGVPDFYVRYHTVQLLTQLLNHCPARLQDAILATPMSVVRLTELLRERSEVIRNEALLLLAALTRGEGRHAGGQPGAAAGGGGGAGGGGSEVQKIAAFEGAFDRVAELLREEGGLEGGMVVQDCLELMRNLLRGNLANQRLFREMGHAAALPPLLAAALPTATAAAGGRDSGVGRPGGGRDGSSSNNNNYDPFSAPAAGPIPFLSHGGDHGDDPFGGMLGGGGAGTGGGGGGEDGG</sequence>
<dbReference type="GO" id="GO:0006886">
    <property type="term" value="P:intracellular protein transport"/>
    <property type="evidence" value="ECO:0007669"/>
    <property type="project" value="TreeGrafter"/>
</dbReference>
<gene>
    <name evidence="2" type="ORF">Agub_g4466</name>
</gene>
<accession>A0AAD3DK82</accession>